<dbReference type="GeneID" id="79305624"/>
<keyword evidence="3" id="KW-1185">Reference proteome</keyword>
<dbReference type="RefSeq" id="WP_276282697.1">
    <property type="nucleotide sequence ID" value="NZ_CP119811.1"/>
</dbReference>
<dbReference type="Proteomes" id="UP001596407">
    <property type="component" value="Unassembled WGS sequence"/>
</dbReference>
<evidence type="ECO:0000313" key="3">
    <source>
        <dbReference type="Proteomes" id="UP001596407"/>
    </source>
</evidence>
<accession>A0ABD5WML2</accession>
<proteinExistence type="predicted"/>
<comment type="caution">
    <text evidence="2">The sequence shown here is derived from an EMBL/GenBank/DDBJ whole genome shotgun (WGS) entry which is preliminary data.</text>
</comment>
<feature type="domain" description="DUF4268" evidence="1">
    <location>
        <begin position="107"/>
        <end position="242"/>
    </location>
</feature>
<protein>
    <submittedName>
        <fullName evidence="2">DUF4268 domain-containing protein</fullName>
    </submittedName>
</protein>
<evidence type="ECO:0000259" key="1">
    <source>
        <dbReference type="Pfam" id="PF14088"/>
    </source>
</evidence>
<name>A0ABD5WML2_9EURY</name>
<gene>
    <name evidence="2" type="ORF">ACFQJ6_03210</name>
</gene>
<reference evidence="2 3" key="1">
    <citation type="journal article" date="2019" name="Int. J. Syst. Evol. Microbiol.">
        <title>The Global Catalogue of Microorganisms (GCM) 10K type strain sequencing project: providing services to taxonomists for standard genome sequencing and annotation.</title>
        <authorList>
            <consortium name="The Broad Institute Genomics Platform"/>
            <consortium name="The Broad Institute Genome Sequencing Center for Infectious Disease"/>
            <person name="Wu L."/>
            <person name="Ma J."/>
        </authorList>
    </citation>
    <scope>NUCLEOTIDE SEQUENCE [LARGE SCALE GENOMIC DNA]</scope>
    <source>
        <strain evidence="2 3">DT72</strain>
    </source>
</reference>
<dbReference type="InterPro" id="IPR025364">
    <property type="entry name" value="DUF4268"/>
</dbReference>
<sequence>MSFDVVATTAARRTVAIEAMGDGRQRWDRTLVSASKYKPDFLVLVGTAFDDDNVGILEWLNDATHANVFGVSVGNDAPDSGVDPNVLVEPPGWSDQSEQNLTEKQLLQLRYWAELRDRIENRDTCLDSCEPQPNNWYNNSMGKIGYKLQFAINSYQSVILTQLVVRDDPDGFQALADDREAIRRDIGEDLVWLPPEEAKGEGNRARITLRREGDLFAEDSWAQYQEWMLDAGERFYDVFRDRI</sequence>
<dbReference type="Pfam" id="PF14088">
    <property type="entry name" value="DUF4268"/>
    <property type="match status" value="1"/>
</dbReference>
<dbReference type="EMBL" id="JBHSZH010000003">
    <property type="protein sequence ID" value="MFC7079304.1"/>
    <property type="molecule type" value="Genomic_DNA"/>
</dbReference>
<organism evidence="2 3">
    <name type="scientific">Halorussus caseinilyticus</name>
    <dbReference type="NCBI Taxonomy" id="3034025"/>
    <lineage>
        <taxon>Archaea</taxon>
        <taxon>Methanobacteriati</taxon>
        <taxon>Methanobacteriota</taxon>
        <taxon>Stenosarchaea group</taxon>
        <taxon>Halobacteria</taxon>
        <taxon>Halobacteriales</taxon>
        <taxon>Haladaptataceae</taxon>
        <taxon>Halorussus</taxon>
    </lineage>
</organism>
<evidence type="ECO:0000313" key="2">
    <source>
        <dbReference type="EMBL" id="MFC7079304.1"/>
    </source>
</evidence>
<dbReference type="AlphaFoldDB" id="A0ABD5WML2"/>